<keyword evidence="2" id="KW-1185">Reference proteome</keyword>
<organism evidence="1 2">
    <name type="scientific">Zizania palustris</name>
    <name type="common">Northern wild rice</name>
    <dbReference type="NCBI Taxonomy" id="103762"/>
    <lineage>
        <taxon>Eukaryota</taxon>
        <taxon>Viridiplantae</taxon>
        <taxon>Streptophyta</taxon>
        <taxon>Embryophyta</taxon>
        <taxon>Tracheophyta</taxon>
        <taxon>Spermatophyta</taxon>
        <taxon>Magnoliopsida</taxon>
        <taxon>Liliopsida</taxon>
        <taxon>Poales</taxon>
        <taxon>Poaceae</taxon>
        <taxon>BOP clade</taxon>
        <taxon>Oryzoideae</taxon>
        <taxon>Oryzeae</taxon>
        <taxon>Zizaniinae</taxon>
        <taxon>Zizania</taxon>
    </lineage>
</organism>
<dbReference type="EMBL" id="JAAALK010000080">
    <property type="protein sequence ID" value="KAG8094574.1"/>
    <property type="molecule type" value="Genomic_DNA"/>
</dbReference>
<dbReference type="OrthoDB" id="348201at2759"/>
<dbReference type="PANTHER" id="PTHR47605">
    <property type="entry name" value="TRANSCRIPTIONAL ELONGATION REGULATOR MINIYO"/>
    <property type="match status" value="1"/>
</dbReference>
<evidence type="ECO:0000313" key="2">
    <source>
        <dbReference type="Proteomes" id="UP000729402"/>
    </source>
</evidence>
<gene>
    <name evidence="1" type="ORF">GUJ93_ZPchr0012g20422</name>
</gene>
<reference evidence="1" key="2">
    <citation type="submission" date="2021-02" db="EMBL/GenBank/DDBJ databases">
        <authorList>
            <person name="Kimball J.A."/>
            <person name="Haas M.W."/>
            <person name="Macchietto M."/>
            <person name="Kono T."/>
            <person name="Duquette J."/>
            <person name="Shao M."/>
        </authorList>
    </citation>
    <scope>NUCLEOTIDE SEQUENCE</scope>
    <source>
        <tissue evidence="1">Fresh leaf tissue</tissue>
    </source>
</reference>
<proteinExistence type="predicted"/>
<reference evidence="1" key="1">
    <citation type="journal article" date="2021" name="bioRxiv">
        <title>Whole Genome Assembly and Annotation of Northern Wild Rice, Zizania palustris L., Supports a Whole Genome Duplication in the Zizania Genus.</title>
        <authorList>
            <person name="Haas M."/>
            <person name="Kono T."/>
            <person name="Macchietto M."/>
            <person name="Millas R."/>
            <person name="McGilp L."/>
            <person name="Shao M."/>
            <person name="Duquette J."/>
            <person name="Hirsch C.N."/>
            <person name="Kimball J."/>
        </authorList>
    </citation>
    <scope>NUCLEOTIDE SEQUENCE</scope>
    <source>
        <tissue evidence="1">Fresh leaf tissue</tissue>
    </source>
</reference>
<dbReference type="Proteomes" id="UP000729402">
    <property type="component" value="Unassembled WGS sequence"/>
</dbReference>
<protein>
    <submittedName>
        <fullName evidence="1">Uncharacterized protein</fullName>
    </submittedName>
</protein>
<evidence type="ECO:0000313" key="1">
    <source>
        <dbReference type="EMBL" id="KAG8094574.1"/>
    </source>
</evidence>
<accession>A0A8J6BT16</accession>
<dbReference type="AlphaFoldDB" id="A0A8J6BT16"/>
<dbReference type="PANTHER" id="PTHR47605:SF2">
    <property type="entry name" value="TRANSCRIPTIONAL ELONGATION REGULATOR MINIYO"/>
    <property type="match status" value="1"/>
</dbReference>
<sequence>MVPGQRVLALQLLASILNRALQNLHKMDLIDNLKESNCADKFNDWQAVWAYAIGPEPELVLSLRMSLDDNHDP</sequence>
<dbReference type="InterPro" id="IPR055326">
    <property type="entry name" value="MINIYO"/>
</dbReference>
<comment type="caution">
    <text evidence="1">The sequence shown here is derived from an EMBL/GenBank/DDBJ whole genome shotgun (WGS) entry which is preliminary data.</text>
</comment>
<name>A0A8J6BT16_ZIZPA</name>